<evidence type="ECO:0000256" key="1">
    <source>
        <dbReference type="SAM" id="SignalP"/>
    </source>
</evidence>
<keyword evidence="1" id="KW-0732">Signal</keyword>
<name>A0A0E9XD36_ANGAN</name>
<dbReference type="AlphaFoldDB" id="A0A0E9XD36"/>
<feature type="signal peptide" evidence="1">
    <location>
        <begin position="1"/>
        <end position="18"/>
    </location>
</feature>
<accession>A0A0E9XD36</accession>
<reference evidence="2" key="2">
    <citation type="journal article" date="2015" name="Fish Shellfish Immunol.">
        <title>Early steps in the European eel (Anguilla anguilla)-Vibrio vulnificus interaction in the gills: Role of the RtxA13 toxin.</title>
        <authorList>
            <person name="Callol A."/>
            <person name="Pajuelo D."/>
            <person name="Ebbesson L."/>
            <person name="Teles M."/>
            <person name="MacKenzie S."/>
            <person name="Amaro C."/>
        </authorList>
    </citation>
    <scope>NUCLEOTIDE SEQUENCE</scope>
</reference>
<reference evidence="2" key="1">
    <citation type="submission" date="2014-11" db="EMBL/GenBank/DDBJ databases">
        <authorList>
            <person name="Amaro Gonzalez C."/>
        </authorList>
    </citation>
    <scope>NUCLEOTIDE SEQUENCE</scope>
</reference>
<evidence type="ECO:0000313" key="2">
    <source>
        <dbReference type="EMBL" id="JAI00565.1"/>
    </source>
</evidence>
<sequence>MLCAVIGVVLFYIQVTASSLPYRPSASCYISRVHFHDVSVPSVLIRTKLALVFI</sequence>
<dbReference type="EMBL" id="GBXM01008013">
    <property type="protein sequence ID" value="JAI00565.1"/>
    <property type="molecule type" value="Transcribed_RNA"/>
</dbReference>
<protein>
    <submittedName>
        <fullName evidence="2">Uncharacterized protein</fullName>
    </submittedName>
</protein>
<proteinExistence type="predicted"/>
<organism evidence="2">
    <name type="scientific">Anguilla anguilla</name>
    <name type="common">European freshwater eel</name>
    <name type="synonym">Muraena anguilla</name>
    <dbReference type="NCBI Taxonomy" id="7936"/>
    <lineage>
        <taxon>Eukaryota</taxon>
        <taxon>Metazoa</taxon>
        <taxon>Chordata</taxon>
        <taxon>Craniata</taxon>
        <taxon>Vertebrata</taxon>
        <taxon>Euteleostomi</taxon>
        <taxon>Actinopterygii</taxon>
        <taxon>Neopterygii</taxon>
        <taxon>Teleostei</taxon>
        <taxon>Anguilliformes</taxon>
        <taxon>Anguillidae</taxon>
        <taxon>Anguilla</taxon>
    </lineage>
</organism>
<feature type="chain" id="PRO_5002434953" evidence="1">
    <location>
        <begin position="19"/>
        <end position="54"/>
    </location>
</feature>